<evidence type="ECO:0000256" key="7">
    <source>
        <dbReference type="SAM" id="Phobius"/>
    </source>
</evidence>
<dbReference type="EMBL" id="KZ819353">
    <property type="protein sequence ID" value="PWN45904.1"/>
    <property type="molecule type" value="Genomic_DNA"/>
</dbReference>
<feature type="transmembrane region" description="Helical" evidence="7">
    <location>
        <begin position="573"/>
        <end position="591"/>
    </location>
</feature>
<dbReference type="PANTHER" id="PTHR43840:SF4">
    <property type="entry name" value="CDF DIVALENT METAL CATION TRANSPORTER (EUROFUNG)"/>
    <property type="match status" value="1"/>
</dbReference>
<dbReference type="STRING" id="1522189.A0A316W8L7"/>
<dbReference type="OrthoDB" id="78296at2759"/>
<feature type="compositionally biased region" description="Polar residues" evidence="6">
    <location>
        <begin position="438"/>
        <end position="459"/>
    </location>
</feature>
<feature type="transmembrane region" description="Helical" evidence="7">
    <location>
        <begin position="615"/>
        <end position="637"/>
    </location>
</feature>
<dbReference type="GO" id="GO:0016020">
    <property type="term" value="C:membrane"/>
    <property type="evidence" value="ECO:0007669"/>
    <property type="project" value="UniProtKB-SubCell"/>
</dbReference>
<dbReference type="InParanoid" id="A0A316W8L7"/>
<evidence type="ECO:0000256" key="6">
    <source>
        <dbReference type="SAM" id="MobiDB-lite"/>
    </source>
</evidence>
<feature type="domain" description="Cation efflux protein transmembrane" evidence="8">
    <location>
        <begin position="504"/>
        <end position="704"/>
    </location>
</feature>
<dbReference type="GO" id="GO:0008324">
    <property type="term" value="F:monoatomic cation transmembrane transporter activity"/>
    <property type="evidence" value="ECO:0007669"/>
    <property type="project" value="InterPro"/>
</dbReference>
<dbReference type="InterPro" id="IPR058533">
    <property type="entry name" value="Cation_efflux_TM"/>
</dbReference>
<dbReference type="Gene3D" id="1.20.1510.10">
    <property type="entry name" value="Cation efflux protein transmembrane domain"/>
    <property type="match status" value="1"/>
</dbReference>
<dbReference type="InterPro" id="IPR027469">
    <property type="entry name" value="Cation_efflux_TMD_sf"/>
</dbReference>
<feature type="compositionally biased region" description="Basic and acidic residues" evidence="6">
    <location>
        <begin position="405"/>
        <end position="418"/>
    </location>
</feature>
<name>A0A316W8L7_9BASI</name>
<dbReference type="NCBIfam" id="TIGR01297">
    <property type="entry name" value="CDF"/>
    <property type="match status" value="1"/>
</dbReference>
<feature type="compositionally biased region" description="Low complexity" evidence="6">
    <location>
        <begin position="268"/>
        <end position="282"/>
    </location>
</feature>
<dbReference type="PANTHER" id="PTHR43840">
    <property type="entry name" value="MITOCHONDRIAL METAL TRANSPORTER 1-RELATED"/>
    <property type="match status" value="1"/>
</dbReference>
<evidence type="ECO:0000256" key="1">
    <source>
        <dbReference type="ARBA" id="ARBA00004141"/>
    </source>
</evidence>
<comment type="subcellular location">
    <subcellularLocation>
        <location evidence="1">Membrane</location>
        <topology evidence="1">Multi-pass membrane protein</topology>
    </subcellularLocation>
</comment>
<protein>
    <recommendedName>
        <fullName evidence="8">Cation efflux protein transmembrane domain-containing protein</fullName>
    </recommendedName>
</protein>
<feature type="region of interest" description="Disordered" evidence="6">
    <location>
        <begin position="24"/>
        <end position="55"/>
    </location>
</feature>
<feature type="compositionally biased region" description="Low complexity" evidence="6">
    <location>
        <begin position="360"/>
        <end position="376"/>
    </location>
</feature>
<sequence length="798" mass="87008">MTSSSGALPTRPAEPEVRHYDHAQPRAKNHHHHHHHHQHHPYQHRPSAGGGLFQSPSAAARLGRHAFPHHAADSLRDLSALADLIDDRTGWYEDSRVTDEQVSAACRAAKERGNGDNRAGIREFYAKQNAILDSWRECDLILDSQFPEEVIKRFGDVETDLNDRHARRPGAIPSHVWNADTGYSSEDDTSDDGIGRRFGAKGRRDSKGSLTAATSALFSGFWFGASAKEKERRHRNGSAEIDEESGLMHPEPQSPRGRAATPSQGYGSTASSSAPQSAPPLSNNFAKGHGLTAIEDVEGGQTQQAKSDPGKAGVVRATTPRGTRIAALEHVPRTAGKGNGAMKSGTAVQNGSKPATNGDGSAAGRSRASTKGSSSSHDPEQDDELGGYEDEVEDDEEDEEEPEGSLDRKLAMERAERKARQRQRKKEIHVPTVGKIQLQRSTSTGRASRSDATSAQVDEQASRDNVAIPGGQREQERRKLLAYVPGKADRDQEEERKSQFAININLAINVLLLGGKGVAVLSSNSVSLIASLVDSALDLLSTLIIFITSRAVSHVSWRSWYLYPTGKRRLEPIGIVVFSVLMIASFVQVLLESLQRLYVVLKTGGKEGSQELADLPLIGIAFMLLTIAIKTFMWLLYRKSKSSGVRAVAQDAENDVVFNIASLIFPFLGSKLGWPALDPIGGICLSIYIIYEWVETLLETISKLTGAAAGPEDVAQVLYLITRFRSVKSVSAFELYHAGDMHIAEADIVLPHTLPLKDAHDLGECVLYCAESLDNTERCFIHLDYSERNQPGHFGSRG</sequence>
<dbReference type="FunFam" id="1.20.1510.10:FF:000005">
    <property type="entry name" value="Putative Cation diffusion facilitator 1"/>
    <property type="match status" value="1"/>
</dbReference>
<dbReference type="GeneID" id="37032131"/>
<feature type="compositionally biased region" description="Polar residues" evidence="6">
    <location>
        <begin position="346"/>
        <end position="359"/>
    </location>
</feature>
<keyword evidence="2" id="KW-0813">Transport</keyword>
<dbReference type="InterPro" id="IPR002524">
    <property type="entry name" value="Cation_efflux"/>
</dbReference>
<gene>
    <name evidence="9" type="ORF">IE81DRAFT_129900</name>
</gene>
<feature type="region of interest" description="Disordered" evidence="6">
    <location>
        <begin position="228"/>
        <end position="474"/>
    </location>
</feature>
<reference evidence="9 10" key="1">
    <citation type="journal article" date="2018" name="Mol. Biol. Evol.">
        <title>Broad Genomic Sampling Reveals a Smut Pathogenic Ancestry of the Fungal Clade Ustilaginomycotina.</title>
        <authorList>
            <person name="Kijpornyongpan T."/>
            <person name="Mondo S.J."/>
            <person name="Barry K."/>
            <person name="Sandor L."/>
            <person name="Lee J."/>
            <person name="Lipzen A."/>
            <person name="Pangilinan J."/>
            <person name="LaButti K."/>
            <person name="Hainaut M."/>
            <person name="Henrissat B."/>
            <person name="Grigoriev I.V."/>
            <person name="Spatafora J.W."/>
            <person name="Aime M.C."/>
        </authorList>
    </citation>
    <scope>NUCLEOTIDE SEQUENCE [LARGE SCALE GENOMIC DNA]</scope>
    <source>
        <strain evidence="9 10">MCA 4658</strain>
    </source>
</reference>
<accession>A0A316W8L7</accession>
<evidence type="ECO:0000256" key="3">
    <source>
        <dbReference type="ARBA" id="ARBA00022692"/>
    </source>
</evidence>
<dbReference type="GO" id="GO:0030003">
    <property type="term" value="P:intracellular monoatomic cation homeostasis"/>
    <property type="evidence" value="ECO:0007669"/>
    <property type="project" value="UniProtKB-ARBA"/>
</dbReference>
<dbReference type="SUPFAM" id="SSF161111">
    <property type="entry name" value="Cation efflux protein transmembrane domain-like"/>
    <property type="match status" value="1"/>
</dbReference>
<keyword evidence="4 7" id="KW-1133">Transmembrane helix</keyword>
<dbReference type="RefSeq" id="XP_025373064.1">
    <property type="nucleotide sequence ID" value="XM_025510261.1"/>
</dbReference>
<evidence type="ECO:0000256" key="4">
    <source>
        <dbReference type="ARBA" id="ARBA00022989"/>
    </source>
</evidence>
<dbReference type="AlphaFoldDB" id="A0A316W8L7"/>
<organism evidence="9 10">
    <name type="scientific">Ceraceosorus guamensis</name>
    <dbReference type="NCBI Taxonomy" id="1522189"/>
    <lineage>
        <taxon>Eukaryota</taxon>
        <taxon>Fungi</taxon>
        <taxon>Dikarya</taxon>
        <taxon>Basidiomycota</taxon>
        <taxon>Ustilaginomycotina</taxon>
        <taxon>Exobasidiomycetes</taxon>
        <taxon>Ceraceosorales</taxon>
        <taxon>Ceraceosoraceae</taxon>
        <taxon>Ceraceosorus</taxon>
    </lineage>
</organism>
<feature type="region of interest" description="Disordered" evidence="6">
    <location>
        <begin position="164"/>
        <end position="206"/>
    </location>
</feature>
<keyword evidence="5 7" id="KW-0472">Membrane</keyword>
<dbReference type="Gene3D" id="3.30.70.1350">
    <property type="entry name" value="Cation efflux protein, cytoplasmic domain"/>
    <property type="match status" value="1"/>
</dbReference>
<dbReference type="Proteomes" id="UP000245783">
    <property type="component" value="Unassembled WGS sequence"/>
</dbReference>
<evidence type="ECO:0000256" key="2">
    <source>
        <dbReference type="ARBA" id="ARBA00022448"/>
    </source>
</evidence>
<dbReference type="GO" id="GO:0098771">
    <property type="term" value="P:inorganic ion homeostasis"/>
    <property type="evidence" value="ECO:0007669"/>
    <property type="project" value="UniProtKB-ARBA"/>
</dbReference>
<proteinExistence type="predicted"/>
<dbReference type="InterPro" id="IPR050291">
    <property type="entry name" value="CDF_Transporter"/>
</dbReference>
<evidence type="ECO:0000313" key="10">
    <source>
        <dbReference type="Proteomes" id="UP000245783"/>
    </source>
</evidence>
<feature type="compositionally biased region" description="Acidic residues" evidence="6">
    <location>
        <begin position="380"/>
        <end position="404"/>
    </location>
</feature>
<feature type="compositionally biased region" description="Basic residues" evidence="6">
    <location>
        <begin position="25"/>
        <end position="43"/>
    </location>
</feature>
<evidence type="ECO:0000313" key="9">
    <source>
        <dbReference type="EMBL" id="PWN45904.1"/>
    </source>
</evidence>
<dbReference type="SUPFAM" id="SSF160240">
    <property type="entry name" value="Cation efflux protein cytoplasmic domain-like"/>
    <property type="match status" value="1"/>
</dbReference>
<evidence type="ECO:0000259" key="8">
    <source>
        <dbReference type="Pfam" id="PF01545"/>
    </source>
</evidence>
<keyword evidence="3 7" id="KW-0812">Transmembrane</keyword>
<dbReference type="Pfam" id="PF01545">
    <property type="entry name" value="Cation_efflux"/>
    <property type="match status" value="1"/>
</dbReference>
<evidence type="ECO:0000256" key="5">
    <source>
        <dbReference type="ARBA" id="ARBA00023136"/>
    </source>
</evidence>
<keyword evidence="10" id="KW-1185">Reference proteome</keyword>
<dbReference type="InterPro" id="IPR036837">
    <property type="entry name" value="Cation_efflux_CTD_sf"/>
</dbReference>